<organism evidence="2 3">
    <name type="scientific">Stieleria marina</name>
    <dbReference type="NCBI Taxonomy" id="1930275"/>
    <lineage>
        <taxon>Bacteria</taxon>
        <taxon>Pseudomonadati</taxon>
        <taxon>Planctomycetota</taxon>
        <taxon>Planctomycetia</taxon>
        <taxon>Pirellulales</taxon>
        <taxon>Pirellulaceae</taxon>
        <taxon>Stieleria</taxon>
    </lineage>
</organism>
<dbReference type="AlphaFoldDB" id="A0A517NLT1"/>
<feature type="compositionally biased region" description="Low complexity" evidence="1">
    <location>
        <begin position="1"/>
        <end position="19"/>
    </location>
</feature>
<evidence type="ECO:0000313" key="3">
    <source>
        <dbReference type="Proteomes" id="UP000319817"/>
    </source>
</evidence>
<feature type="compositionally biased region" description="Polar residues" evidence="1">
    <location>
        <begin position="36"/>
        <end position="62"/>
    </location>
</feature>
<evidence type="ECO:0000256" key="1">
    <source>
        <dbReference type="SAM" id="MobiDB-lite"/>
    </source>
</evidence>
<keyword evidence="3" id="KW-1185">Reference proteome</keyword>
<feature type="region of interest" description="Disordered" evidence="1">
    <location>
        <begin position="1"/>
        <end position="93"/>
    </location>
</feature>
<dbReference type="Gene3D" id="2.40.50.870">
    <property type="entry name" value="Protein of unknown function (DUF3299)"/>
    <property type="match status" value="1"/>
</dbReference>
<protein>
    <recommendedName>
        <fullName evidence="4">DUF3299 domain-containing protein</fullName>
    </recommendedName>
</protein>
<evidence type="ECO:0000313" key="2">
    <source>
        <dbReference type="EMBL" id="QDT08094.1"/>
    </source>
</evidence>
<dbReference type="Proteomes" id="UP000319817">
    <property type="component" value="Chromosome"/>
</dbReference>
<dbReference type="InterPro" id="IPR021727">
    <property type="entry name" value="DUF3299"/>
</dbReference>
<reference evidence="2 3" key="1">
    <citation type="submission" date="2019-02" db="EMBL/GenBank/DDBJ databases">
        <title>Deep-cultivation of Planctomycetes and their phenomic and genomic characterization uncovers novel biology.</title>
        <authorList>
            <person name="Wiegand S."/>
            <person name="Jogler M."/>
            <person name="Boedeker C."/>
            <person name="Pinto D."/>
            <person name="Vollmers J."/>
            <person name="Rivas-Marin E."/>
            <person name="Kohn T."/>
            <person name="Peeters S.H."/>
            <person name="Heuer A."/>
            <person name="Rast P."/>
            <person name="Oberbeckmann S."/>
            <person name="Bunk B."/>
            <person name="Jeske O."/>
            <person name="Meyerdierks A."/>
            <person name="Storesund J.E."/>
            <person name="Kallscheuer N."/>
            <person name="Luecker S."/>
            <person name="Lage O.M."/>
            <person name="Pohl T."/>
            <person name="Merkel B.J."/>
            <person name="Hornburger P."/>
            <person name="Mueller R.-W."/>
            <person name="Bruemmer F."/>
            <person name="Labrenz M."/>
            <person name="Spormann A.M."/>
            <person name="Op den Camp H."/>
            <person name="Overmann J."/>
            <person name="Amann R."/>
            <person name="Jetten M.S.M."/>
            <person name="Mascher T."/>
            <person name="Medema M.H."/>
            <person name="Devos D.P."/>
            <person name="Kaster A.-K."/>
            <person name="Ovreas L."/>
            <person name="Rohde M."/>
            <person name="Galperin M.Y."/>
            <person name="Jogler C."/>
        </authorList>
    </citation>
    <scope>NUCLEOTIDE SEQUENCE [LARGE SCALE GENOMIC DNA]</scope>
    <source>
        <strain evidence="2 3">K23_9</strain>
    </source>
</reference>
<feature type="compositionally biased region" description="Polar residues" evidence="1">
    <location>
        <begin position="70"/>
        <end position="89"/>
    </location>
</feature>
<gene>
    <name evidence="2" type="ORF">K239x_00230</name>
</gene>
<evidence type="ECO:0008006" key="4">
    <source>
        <dbReference type="Google" id="ProtNLM"/>
    </source>
</evidence>
<proteinExistence type="predicted"/>
<accession>A0A517NLT1</accession>
<dbReference type="EMBL" id="CP036526">
    <property type="protein sequence ID" value="QDT08094.1"/>
    <property type="molecule type" value="Genomic_DNA"/>
</dbReference>
<dbReference type="Pfam" id="PF11736">
    <property type="entry name" value="DUF3299"/>
    <property type="match status" value="1"/>
</dbReference>
<name>A0A517NLT1_9BACT</name>
<sequence length="242" mass="25900">MLVRPGSNASSPSSQPVPSATALSDAAQLEVAEPNVAQSDVAQSDVAQSDVAQSDVAQSSGDLESDLAPSDSQSANQTRQAVQTDQSTDAAIDPRTKGVVIKKSSAAARAKGEITFDDLQFKIKKDAKFTDEMLDDDVKSLDGINVRLTGFILPTTLFKETGIDQFVLVRDNQECCFGPGAALFDCVIVEMQGDNTTDFVTRPVTVHGKLKIDTKKYKYPGGKGPRGTTHFAIFRIEGQKVE</sequence>
<dbReference type="OrthoDB" id="267771at2"/>